<dbReference type="Gene3D" id="2.60.120.10">
    <property type="entry name" value="Jelly Rolls"/>
    <property type="match status" value="1"/>
</dbReference>
<organism evidence="1 2">
    <name type="scientific">Treponema pedis</name>
    <dbReference type="NCBI Taxonomy" id="409322"/>
    <lineage>
        <taxon>Bacteria</taxon>
        <taxon>Pseudomonadati</taxon>
        <taxon>Spirochaetota</taxon>
        <taxon>Spirochaetia</taxon>
        <taxon>Spirochaetales</taxon>
        <taxon>Treponemataceae</taxon>
        <taxon>Treponema</taxon>
    </lineage>
</organism>
<dbReference type="EMBL" id="CP061839">
    <property type="protein sequence ID" value="QOW60732.1"/>
    <property type="molecule type" value="Genomic_DNA"/>
</dbReference>
<gene>
    <name evidence="1" type="ORF">IFE08_13240</name>
</gene>
<name>A0A7S6WPA2_9SPIR</name>
<sequence>MKITKLTEQDFTTSTWQGGTTTQLFIYPPGANYSKRDFLFRLSSATVDTEKSEFTVLPGIQRFIAPLTGNLKISHDEKYFTKLKPYEIYGFDGGAKTISMGKVRDFNVMVQENAEASVKNFFLNSHSSLKFGIFKNEIGWLFSYNNSCNLNMGTKNNTSINLNSDKMTLIIFEYEDISASEEKEEIFISADGNANLFYGKILKIQ</sequence>
<dbReference type="Proteomes" id="UP000593915">
    <property type="component" value="Chromosome"/>
</dbReference>
<evidence type="ECO:0000313" key="1">
    <source>
        <dbReference type="EMBL" id="QOW60732.1"/>
    </source>
</evidence>
<reference evidence="1 2" key="1">
    <citation type="submission" date="2020-09" db="EMBL/GenBank/DDBJ databases">
        <title>Characterization of Treponema spp. from bovine digital dermatitis in Korea.</title>
        <authorList>
            <person name="Espiritu H.M."/>
            <person name="Cho Y.I."/>
            <person name="Mamuad L."/>
        </authorList>
    </citation>
    <scope>NUCLEOTIDE SEQUENCE [LARGE SCALE GENOMIC DNA]</scope>
    <source>
        <strain evidence="1 2">KS1</strain>
    </source>
</reference>
<dbReference type="InterPro" id="IPR011051">
    <property type="entry name" value="RmlC_Cupin_sf"/>
</dbReference>
<protein>
    <submittedName>
        <fullName evidence="1">HutD family protein</fullName>
    </submittedName>
</protein>
<dbReference type="PANTHER" id="PTHR37943:SF1">
    <property type="entry name" value="PROTEIN VES"/>
    <property type="match status" value="1"/>
</dbReference>
<dbReference type="PANTHER" id="PTHR37943">
    <property type="entry name" value="PROTEIN VES"/>
    <property type="match status" value="1"/>
</dbReference>
<dbReference type="InterPro" id="IPR014710">
    <property type="entry name" value="RmlC-like_jellyroll"/>
</dbReference>
<evidence type="ECO:0000313" key="2">
    <source>
        <dbReference type="Proteomes" id="UP000593915"/>
    </source>
</evidence>
<dbReference type="Pfam" id="PF05962">
    <property type="entry name" value="HutD"/>
    <property type="match status" value="1"/>
</dbReference>
<dbReference type="SUPFAM" id="SSF51182">
    <property type="entry name" value="RmlC-like cupins"/>
    <property type="match status" value="1"/>
</dbReference>
<proteinExistence type="predicted"/>
<accession>A0A7S6WPA2</accession>
<dbReference type="RefSeq" id="WP_194076181.1">
    <property type="nucleotide sequence ID" value="NZ_CP061839.1"/>
</dbReference>
<dbReference type="AlphaFoldDB" id="A0A7S6WPA2"/>
<dbReference type="InterPro" id="IPR010282">
    <property type="entry name" value="Uncharacterised_HutD/Ves"/>
</dbReference>